<accession>A0A0C9UD81</accession>
<dbReference type="GO" id="GO:0006623">
    <property type="term" value="P:protein targeting to vacuole"/>
    <property type="evidence" value="ECO:0007669"/>
    <property type="project" value="TreeGrafter"/>
</dbReference>
<feature type="region of interest" description="Disordered" evidence="2">
    <location>
        <begin position="320"/>
        <end position="343"/>
    </location>
</feature>
<evidence type="ECO:0000313" key="4">
    <source>
        <dbReference type="Proteomes" id="UP000054279"/>
    </source>
</evidence>
<comment type="similarity">
    <text evidence="1">Belongs to the VPS13 family.</text>
</comment>
<name>A0A0C9UD81_SPHS4</name>
<sequence length="486" mass="55468">MISDYHNQSLENIFFRHVAPHILNIDIYSDLVRDGILVGRIVLEKVYLKETILDAFDLPVEVIEACVGRLCLDKPQAGAQAQLHLENVRIKLRVVDISRQTAKYQTWRSSRSNIVQGLQNLNIDHFLSGFLISLITRLRYCFKVTAQDVCVSLKDEPFATILNLRSLSANPLELNMDTLAGRNQRIQYHVTVDLFEVRIYHSSSGEFAVSLIPGETASFSPFSVTHDNANHSIVRSTSISVTVTLNNSIPSKPLIDVQLLSDLIDTHLDQTQYQYLISFMERYNLYIERRKYHRYRPHPRKDKGKYWIAAMTILNQIREKRHARQSRGGPSRKNANEDSRPDGVQLNVVIREATLLLDIPQTSSETHKWTLVAQKILAHLAQTAKGMKLDASLGAFQVLEHGLEPSDYHTLGKVEDRKAATNDSKYDTNQEDFRSENACMTLKLQRDVDEERPSGAINLQLGPTLIVYDKARVESLYRFLKISDKQ</sequence>
<keyword evidence="4" id="KW-1185">Reference proteome</keyword>
<dbReference type="Proteomes" id="UP000054279">
    <property type="component" value="Unassembled WGS sequence"/>
</dbReference>
<gene>
    <name evidence="3" type="ORF">M422DRAFT_255887</name>
</gene>
<dbReference type="EMBL" id="KN837139">
    <property type="protein sequence ID" value="KIJ41038.1"/>
    <property type="molecule type" value="Genomic_DNA"/>
</dbReference>
<feature type="non-terminal residue" evidence="3">
    <location>
        <position position="486"/>
    </location>
</feature>
<evidence type="ECO:0000256" key="2">
    <source>
        <dbReference type="SAM" id="MobiDB-lite"/>
    </source>
</evidence>
<organism evidence="3 4">
    <name type="scientific">Sphaerobolus stellatus (strain SS14)</name>
    <dbReference type="NCBI Taxonomy" id="990650"/>
    <lineage>
        <taxon>Eukaryota</taxon>
        <taxon>Fungi</taxon>
        <taxon>Dikarya</taxon>
        <taxon>Basidiomycota</taxon>
        <taxon>Agaricomycotina</taxon>
        <taxon>Agaricomycetes</taxon>
        <taxon>Phallomycetidae</taxon>
        <taxon>Geastrales</taxon>
        <taxon>Sphaerobolaceae</taxon>
        <taxon>Sphaerobolus</taxon>
    </lineage>
</organism>
<reference evidence="3 4" key="1">
    <citation type="submission" date="2014-06" db="EMBL/GenBank/DDBJ databases">
        <title>Evolutionary Origins and Diversification of the Mycorrhizal Mutualists.</title>
        <authorList>
            <consortium name="DOE Joint Genome Institute"/>
            <consortium name="Mycorrhizal Genomics Consortium"/>
            <person name="Kohler A."/>
            <person name="Kuo A."/>
            <person name="Nagy L.G."/>
            <person name="Floudas D."/>
            <person name="Copeland A."/>
            <person name="Barry K.W."/>
            <person name="Cichocki N."/>
            <person name="Veneault-Fourrey C."/>
            <person name="LaButti K."/>
            <person name="Lindquist E.A."/>
            <person name="Lipzen A."/>
            <person name="Lundell T."/>
            <person name="Morin E."/>
            <person name="Murat C."/>
            <person name="Riley R."/>
            <person name="Ohm R."/>
            <person name="Sun H."/>
            <person name="Tunlid A."/>
            <person name="Henrissat B."/>
            <person name="Grigoriev I.V."/>
            <person name="Hibbett D.S."/>
            <person name="Martin F."/>
        </authorList>
    </citation>
    <scope>NUCLEOTIDE SEQUENCE [LARGE SCALE GENOMIC DNA]</scope>
    <source>
        <strain evidence="3 4">SS14</strain>
    </source>
</reference>
<proteinExistence type="inferred from homology"/>
<evidence type="ECO:0000313" key="3">
    <source>
        <dbReference type="EMBL" id="KIJ41038.1"/>
    </source>
</evidence>
<dbReference type="AlphaFoldDB" id="A0A0C9UD81"/>
<dbReference type="GO" id="GO:0045053">
    <property type="term" value="P:protein retention in Golgi apparatus"/>
    <property type="evidence" value="ECO:0007669"/>
    <property type="project" value="TreeGrafter"/>
</dbReference>
<dbReference type="InterPro" id="IPR026847">
    <property type="entry name" value="VPS13"/>
</dbReference>
<dbReference type="PANTHER" id="PTHR16166">
    <property type="entry name" value="VACUOLAR PROTEIN SORTING-ASSOCIATED PROTEIN VPS13"/>
    <property type="match status" value="1"/>
</dbReference>
<evidence type="ECO:0000256" key="1">
    <source>
        <dbReference type="ARBA" id="ARBA00006545"/>
    </source>
</evidence>
<dbReference type="PANTHER" id="PTHR16166:SF93">
    <property type="entry name" value="INTERMEMBRANE LIPID TRANSFER PROTEIN VPS13"/>
    <property type="match status" value="1"/>
</dbReference>
<dbReference type="HOGENOM" id="CLU_587391_0_0_1"/>
<protein>
    <submittedName>
        <fullName evidence="3">Unplaced genomic scaffold SPHSTscaffold_64, whole genome shotgun sequence</fullName>
    </submittedName>
</protein>